<organism evidence="2">
    <name type="scientific">Candidatus Thiocaldithrix dubininis</name>
    <dbReference type="NCBI Taxonomy" id="3080823"/>
    <lineage>
        <taxon>Bacteria</taxon>
        <taxon>Pseudomonadati</taxon>
        <taxon>Pseudomonadota</taxon>
        <taxon>Gammaproteobacteria</taxon>
        <taxon>Thiotrichales</taxon>
        <taxon>Thiotrichaceae</taxon>
        <taxon>Candidatus Thiocaldithrix</taxon>
    </lineage>
</organism>
<evidence type="ECO:0000313" key="2">
    <source>
        <dbReference type="EMBL" id="WGZ91194.1"/>
    </source>
</evidence>
<dbReference type="PROSITE" id="PS51257">
    <property type="entry name" value="PROKAR_LIPOPROTEIN"/>
    <property type="match status" value="1"/>
</dbReference>
<evidence type="ECO:0008006" key="3">
    <source>
        <dbReference type="Google" id="ProtNLM"/>
    </source>
</evidence>
<feature type="chain" id="PRO_5041639662" description="Lipoprotein" evidence="1">
    <location>
        <begin position="24"/>
        <end position="90"/>
    </location>
</feature>
<dbReference type="AlphaFoldDB" id="A0AA95H9A6"/>
<reference evidence="2" key="1">
    <citation type="journal article" date="2023" name="Int. J. Mol. Sci.">
        <title>Metagenomics Revealed a New Genus 'Candidatus Thiocaldithrix dubininis' gen. nov., sp. nov. and a New Species 'Candidatus Thiothrix putei' sp. nov. in the Family Thiotrichaceae, Some Members of Which Have Traits of Both Na+- and H+-Motive Energetics.</title>
        <authorList>
            <person name="Ravin N.V."/>
            <person name="Muntyan M.S."/>
            <person name="Smolyakov D.D."/>
            <person name="Rudenko T.S."/>
            <person name="Beletsky A.V."/>
            <person name="Mardanov A.V."/>
            <person name="Grabovich M.Y."/>
        </authorList>
    </citation>
    <scope>NUCLEOTIDE SEQUENCE</scope>
    <source>
        <strain evidence="2">GKL-01</strain>
    </source>
</reference>
<accession>A0AA95H9A6</accession>
<dbReference type="EMBL" id="CP124755">
    <property type="protein sequence ID" value="WGZ91194.1"/>
    <property type="molecule type" value="Genomic_DNA"/>
</dbReference>
<proteinExistence type="predicted"/>
<sequence>MKSQLTIAGVLFAALLATGCSQQQSSQQSTPETAVAAVEVAPAPAVVAPAPVVRPAPAAPVMPRVKAKGHYKGAVAMDANSRAALSQYQK</sequence>
<evidence type="ECO:0000256" key="1">
    <source>
        <dbReference type="SAM" id="SignalP"/>
    </source>
</evidence>
<dbReference type="KEGG" id="tdu:QJT80_01690"/>
<protein>
    <recommendedName>
        <fullName evidence="3">Lipoprotein</fullName>
    </recommendedName>
</protein>
<dbReference type="Proteomes" id="UP001300672">
    <property type="component" value="Chromosome"/>
</dbReference>
<keyword evidence="1" id="KW-0732">Signal</keyword>
<feature type="signal peptide" evidence="1">
    <location>
        <begin position="1"/>
        <end position="23"/>
    </location>
</feature>
<name>A0AA95H9A6_9GAMM</name>
<reference evidence="2" key="2">
    <citation type="submission" date="2023-04" db="EMBL/GenBank/DDBJ databases">
        <authorList>
            <person name="Beletskiy A.V."/>
            <person name="Mardanov A.V."/>
            <person name="Ravin N.V."/>
        </authorList>
    </citation>
    <scope>NUCLEOTIDE SEQUENCE</scope>
    <source>
        <strain evidence="2">GKL-01</strain>
    </source>
</reference>
<gene>
    <name evidence="2" type="ORF">QJT80_01690</name>
</gene>